<dbReference type="EMBL" id="CM000852">
    <property type="protein sequence ID" value="KRG95826.1"/>
    <property type="molecule type" value="Genomic_DNA"/>
</dbReference>
<evidence type="ECO:0000313" key="2">
    <source>
        <dbReference type="EnsemblPlants" id="KRG95826"/>
    </source>
</evidence>
<organism evidence="1">
    <name type="scientific">Glycine max</name>
    <name type="common">Soybean</name>
    <name type="synonym">Glycine hispida</name>
    <dbReference type="NCBI Taxonomy" id="3847"/>
    <lineage>
        <taxon>Eukaryota</taxon>
        <taxon>Viridiplantae</taxon>
        <taxon>Streptophyta</taxon>
        <taxon>Embryophyta</taxon>
        <taxon>Tracheophyta</taxon>
        <taxon>Spermatophyta</taxon>
        <taxon>Magnoliopsida</taxon>
        <taxon>eudicotyledons</taxon>
        <taxon>Gunneridae</taxon>
        <taxon>Pentapetalae</taxon>
        <taxon>rosids</taxon>
        <taxon>fabids</taxon>
        <taxon>Fabales</taxon>
        <taxon>Fabaceae</taxon>
        <taxon>Papilionoideae</taxon>
        <taxon>50 kb inversion clade</taxon>
        <taxon>NPAAA clade</taxon>
        <taxon>indigoferoid/millettioid clade</taxon>
        <taxon>Phaseoleae</taxon>
        <taxon>Glycine</taxon>
        <taxon>Glycine subgen. Soja</taxon>
    </lineage>
</organism>
<gene>
    <name evidence="1" type="ORF">GLYMA_19G173700</name>
</gene>
<name>A0A0R0EX56_SOYBN</name>
<dbReference type="EnsemblPlants" id="KRG95826">
    <property type="protein sequence ID" value="KRG95826"/>
    <property type="gene ID" value="GLYMA_19G173700"/>
</dbReference>
<evidence type="ECO:0000313" key="1">
    <source>
        <dbReference type="EMBL" id="KRG95826.1"/>
    </source>
</evidence>
<accession>A0A0R0EX56</accession>
<sequence>MFQIEKIICKTTLRIMYRNIRTSVPANSFLIMLQTLKASDRAQERNQNKSDIDSYDNASETTTCECEVRAAKIETHRRKGKLVCRRKENK</sequence>
<protein>
    <submittedName>
        <fullName evidence="1 2">Uncharacterized protein</fullName>
    </submittedName>
</protein>
<dbReference type="Proteomes" id="UP000008827">
    <property type="component" value="Chromosome 19"/>
</dbReference>
<reference evidence="2" key="2">
    <citation type="submission" date="2018-02" db="UniProtKB">
        <authorList>
            <consortium name="EnsemblPlants"/>
        </authorList>
    </citation>
    <scope>IDENTIFICATION</scope>
    <source>
        <strain evidence="2">Williams 82</strain>
    </source>
</reference>
<dbReference type="InParanoid" id="A0A0R0EX56"/>
<keyword evidence="3" id="KW-1185">Reference proteome</keyword>
<dbReference type="AlphaFoldDB" id="A0A0R0EX56"/>
<dbReference type="SMR" id="A0A0R0EX56"/>
<reference evidence="1" key="3">
    <citation type="submission" date="2018-07" db="EMBL/GenBank/DDBJ databases">
        <title>WGS assembly of Glycine max.</title>
        <authorList>
            <person name="Schmutz J."/>
            <person name="Cannon S."/>
            <person name="Schlueter J."/>
            <person name="Ma J."/>
            <person name="Mitros T."/>
            <person name="Nelson W."/>
            <person name="Hyten D."/>
            <person name="Song Q."/>
            <person name="Thelen J."/>
            <person name="Cheng J."/>
            <person name="Xu D."/>
            <person name="Hellsten U."/>
            <person name="May G."/>
            <person name="Yu Y."/>
            <person name="Sakurai T."/>
            <person name="Umezawa T."/>
            <person name="Bhattacharyya M."/>
            <person name="Sandhu D."/>
            <person name="Valliyodan B."/>
            <person name="Lindquist E."/>
            <person name="Peto M."/>
            <person name="Grant D."/>
            <person name="Shu S."/>
            <person name="Goodstein D."/>
            <person name="Barry K."/>
            <person name="Futrell-Griggs M."/>
            <person name="Abernathy B."/>
            <person name="Du J."/>
            <person name="Tian Z."/>
            <person name="Zhu L."/>
            <person name="Gill N."/>
            <person name="Joshi T."/>
            <person name="Libault M."/>
            <person name="Sethuraman A."/>
            <person name="Zhang X."/>
            <person name="Shinozaki K."/>
            <person name="Nguyen H."/>
            <person name="Wing R."/>
            <person name="Cregan P."/>
            <person name="Specht J."/>
            <person name="Grimwood J."/>
            <person name="Rokhsar D."/>
            <person name="Stacey G."/>
            <person name="Shoemaker R."/>
            <person name="Jackson S."/>
        </authorList>
    </citation>
    <scope>NUCLEOTIDE SEQUENCE</scope>
    <source>
        <tissue evidence="1">Callus</tissue>
    </source>
</reference>
<dbReference type="Gramene" id="KRG95826">
    <property type="protein sequence ID" value="KRG95826"/>
    <property type="gene ID" value="GLYMA_19G173700"/>
</dbReference>
<reference evidence="1 2" key="1">
    <citation type="journal article" date="2010" name="Nature">
        <title>Genome sequence of the palaeopolyploid soybean.</title>
        <authorList>
            <person name="Schmutz J."/>
            <person name="Cannon S.B."/>
            <person name="Schlueter J."/>
            <person name="Ma J."/>
            <person name="Mitros T."/>
            <person name="Nelson W."/>
            <person name="Hyten D.L."/>
            <person name="Song Q."/>
            <person name="Thelen J.J."/>
            <person name="Cheng J."/>
            <person name="Xu D."/>
            <person name="Hellsten U."/>
            <person name="May G.D."/>
            <person name="Yu Y."/>
            <person name="Sakurai T."/>
            <person name="Umezawa T."/>
            <person name="Bhattacharyya M.K."/>
            <person name="Sandhu D."/>
            <person name="Valliyodan B."/>
            <person name="Lindquist E."/>
            <person name="Peto M."/>
            <person name="Grant D."/>
            <person name="Shu S."/>
            <person name="Goodstein D."/>
            <person name="Barry K."/>
            <person name="Futrell-Griggs M."/>
            <person name="Abernathy B."/>
            <person name="Du J."/>
            <person name="Tian Z."/>
            <person name="Zhu L."/>
            <person name="Gill N."/>
            <person name="Joshi T."/>
            <person name="Libault M."/>
            <person name="Sethuraman A."/>
            <person name="Zhang X.-C."/>
            <person name="Shinozaki K."/>
            <person name="Nguyen H.T."/>
            <person name="Wing R.A."/>
            <person name="Cregan P."/>
            <person name="Specht J."/>
            <person name="Grimwood J."/>
            <person name="Rokhsar D."/>
            <person name="Stacey G."/>
            <person name="Shoemaker R.C."/>
            <person name="Jackson S.A."/>
        </authorList>
    </citation>
    <scope>NUCLEOTIDE SEQUENCE</scope>
    <source>
        <strain evidence="2">cv. Williams 82</strain>
        <tissue evidence="1">Callus</tissue>
    </source>
</reference>
<evidence type="ECO:0000313" key="3">
    <source>
        <dbReference type="Proteomes" id="UP000008827"/>
    </source>
</evidence>
<proteinExistence type="predicted"/>